<dbReference type="InterPro" id="IPR026444">
    <property type="entry name" value="Secre_tail"/>
</dbReference>
<proteinExistence type="predicted"/>
<dbReference type="AlphaFoldDB" id="A0A0S7WF22"/>
<accession>A0A0S7WF22</accession>
<comment type="caution">
    <text evidence="2">The sequence shown here is derived from an EMBL/GenBank/DDBJ whole genome shotgun (WGS) entry which is preliminary data.</text>
</comment>
<evidence type="ECO:0000259" key="1">
    <source>
        <dbReference type="Pfam" id="PF13860"/>
    </source>
</evidence>
<dbReference type="NCBIfam" id="TIGR04183">
    <property type="entry name" value="Por_Secre_tail"/>
    <property type="match status" value="1"/>
</dbReference>
<feature type="domain" description="FlgD/Vpr Ig-like" evidence="1">
    <location>
        <begin position="39"/>
        <end position="90"/>
    </location>
</feature>
<organism evidence="2 3">
    <name type="scientific">candidate division TA06 bacterium DG_26</name>
    <dbReference type="NCBI Taxonomy" id="1703771"/>
    <lineage>
        <taxon>Bacteria</taxon>
        <taxon>Bacteria division TA06</taxon>
    </lineage>
</organism>
<evidence type="ECO:0000313" key="3">
    <source>
        <dbReference type="Proteomes" id="UP000051124"/>
    </source>
</evidence>
<dbReference type="InterPro" id="IPR025965">
    <property type="entry name" value="FlgD/Vpr_Ig-like"/>
</dbReference>
<dbReference type="Pfam" id="PF13860">
    <property type="entry name" value="FlgD_ig"/>
    <property type="match status" value="1"/>
</dbReference>
<dbReference type="Proteomes" id="UP000051124">
    <property type="component" value="Unassembled WGS sequence"/>
</dbReference>
<reference evidence="2 3" key="1">
    <citation type="journal article" date="2015" name="Microbiome">
        <title>Genomic resolution of linkages in carbon, nitrogen, and sulfur cycling among widespread estuary sediment bacteria.</title>
        <authorList>
            <person name="Baker B.J."/>
            <person name="Lazar C.S."/>
            <person name="Teske A.P."/>
            <person name="Dick G.J."/>
        </authorList>
    </citation>
    <scope>NUCLEOTIDE SEQUENCE [LARGE SCALE GENOMIC DNA]</scope>
    <source>
        <strain evidence="2">DG_26</strain>
    </source>
</reference>
<dbReference type="EMBL" id="LIZT01000101">
    <property type="protein sequence ID" value="KPJ48703.1"/>
    <property type="molecule type" value="Genomic_DNA"/>
</dbReference>
<protein>
    <recommendedName>
        <fullName evidence="1">FlgD/Vpr Ig-like domain-containing protein</fullName>
    </recommendedName>
</protein>
<name>A0A0S7WF22_UNCT6</name>
<sequence length="103" mass="11342">MSVNESTVLERDHAILLQNYPNPFTPYTEIRYQVPKNTFVSLKIYDIAGTLVTTLIDAEQGQGSYGVRWDGTDGSSTRAASGVYFCTLSAGESVSTKKMVLLR</sequence>
<dbReference type="Gene3D" id="2.60.40.4070">
    <property type="match status" value="1"/>
</dbReference>
<gene>
    <name evidence="2" type="ORF">AMJ40_07010</name>
</gene>
<evidence type="ECO:0000313" key="2">
    <source>
        <dbReference type="EMBL" id="KPJ48703.1"/>
    </source>
</evidence>